<protein>
    <submittedName>
        <fullName evidence="1">Uncharacterized protein</fullName>
    </submittedName>
</protein>
<dbReference type="RefSeq" id="WP_109967130.1">
    <property type="nucleotide sequence ID" value="NZ_CP176093.1"/>
</dbReference>
<accession>A0A2V2N5H2</accession>
<dbReference type="GeneID" id="97549181"/>
<name>A0A2V2N5H2_9EURY</name>
<organism evidence="1 2">
    <name type="scientific">Methanospirillum lacunae</name>
    <dbReference type="NCBI Taxonomy" id="668570"/>
    <lineage>
        <taxon>Archaea</taxon>
        <taxon>Methanobacteriati</taxon>
        <taxon>Methanobacteriota</taxon>
        <taxon>Stenosarchaea group</taxon>
        <taxon>Methanomicrobia</taxon>
        <taxon>Methanomicrobiales</taxon>
        <taxon>Methanospirillaceae</taxon>
        <taxon>Methanospirillum</taxon>
    </lineage>
</organism>
<keyword evidence="2" id="KW-1185">Reference proteome</keyword>
<dbReference type="EMBL" id="QGMY01000002">
    <property type="protein sequence ID" value="PWR73850.1"/>
    <property type="molecule type" value="Genomic_DNA"/>
</dbReference>
<evidence type="ECO:0000313" key="1">
    <source>
        <dbReference type="EMBL" id="PWR73850.1"/>
    </source>
</evidence>
<comment type="caution">
    <text evidence="1">The sequence shown here is derived from an EMBL/GenBank/DDBJ whole genome shotgun (WGS) entry which is preliminary data.</text>
</comment>
<sequence>MRDHTNPLKNIPPEAFSIFQASHKDFLTCLADIPRRYPTGRITYINNHDYVPLLQFKEEEQDRLDHLKIDKLSDLLEYISTDTSAILFIEYHLSWFKPDKEEEMNQFSEVCKIRARKGGPVVVVTAIMDRNLLGLEGKADHFFQVRTWELKKVRAIKEQTYLDSIPASPVGVMEKGRIYGQTKLEL</sequence>
<dbReference type="OrthoDB" id="119212at2157"/>
<proteinExistence type="predicted"/>
<evidence type="ECO:0000313" key="2">
    <source>
        <dbReference type="Proteomes" id="UP000245657"/>
    </source>
</evidence>
<dbReference type="AlphaFoldDB" id="A0A2V2N5H2"/>
<reference evidence="1 2" key="1">
    <citation type="submission" date="2018-05" db="EMBL/GenBank/DDBJ databases">
        <title>Draft genome of Methanospirillum lacunae Ki8-1.</title>
        <authorList>
            <person name="Dueholm M.S."/>
            <person name="Nielsen P.H."/>
            <person name="Bakmann L.F."/>
            <person name="Otzen D.E."/>
        </authorList>
    </citation>
    <scope>NUCLEOTIDE SEQUENCE [LARGE SCALE GENOMIC DNA]</scope>
    <source>
        <strain evidence="1 2">Ki8-1</strain>
    </source>
</reference>
<dbReference type="Proteomes" id="UP000245657">
    <property type="component" value="Unassembled WGS sequence"/>
</dbReference>
<gene>
    <name evidence="1" type="ORF">DK846_01385</name>
</gene>